<accession>A0A9D4MEQ5</accession>
<feature type="compositionally biased region" description="Polar residues" evidence="1">
    <location>
        <begin position="12"/>
        <end position="32"/>
    </location>
</feature>
<comment type="caution">
    <text evidence="2">The sequence shown here is derived from an EMBL/GenBank/DDBJ whole genome shotgun (WGS) entry which is preliminary data.</text>
</comment>
<proteinExistence type="predicted"/>
<name>A0A9D4MEQ5_DREPO</name>
<dbReference type="Proteomes" id="UP000828390">
    <property type="component" value="Unassembled WGS sequence"/>
</dbReference>
<sequence length="60" mass="6409">MATAAMVRLSRFISSPPMSDSTSHQQSPSNCTTATLQATQSAGYRHLNTSVYEDCSASPK</sequence>
<evidence type="ECO:0000256" key="1">
    <source>
        <dbReference type="SAM" id="MobiDB-lite"/>
    </source>
</evidence>
<reference evidence="2" key="2">
    <citation type="submission" date="2020-11" db="EMBL/GenBank/DDBJ databases">
        <authorList>
            <person name="McCartney M.A."/>
            <person name="Auch B."/>
            <person name="Kono T."/>
            <person name="Mallez S."/>
            <person name="Becker A."/>
            <person name="Gohl D.M."/>
            <person name="Silverstein K.A.T."/>
            <person name="Koren S."/>
            <person name="Bechman K.B."/>
            <person name="Herman A."/>
            <person name="Abrahante J.E."/>
            <person name="Garbe J."/>
        </authorList>
    </citation>
    <scope>NUCLEOTIDE SEQUENCE</scope>
    <source>
        <strain evidence="2">Duluth1</strain>
        <tissue evidence="2">Whole animal</tissue>
    </source>
</reference>
<organism evidence="2 3">
    <name type="scientific">Dreissena polymorpha</name>
    <name type="common">Zebra mussel</name>
    <name type="synonym">Mytilus polymorpha</name>
    <dbReference type="NCBI Taxonomy" id="45954"/>
    <lineage>
        <taxon>Eukaryota</taxon>
        <taxon>Metazoa</taxon>
        <taxon>Spiralia</taxon>
        <taxon>Lophotrochozoa</taxon>
        <taxon>Mollusca</taxon>
        <taxon>Bivalvia</taxon>
        <taxon>Autobranchia</taxon>
        <taxon>Heteroconchia</taxon>
        <taxon>Euheterodonta</taxon>
        <taxon>Imparidentia</taxon>
        <taxon>Neoheterodontei</taxon>
        <taxon>Myida</taxon>
        <taxon>Dreissenoidea</taxon>
        <taxon>Dreissenidae</taxon>
        <taxon>Dreissena</taxon>
    </lineage>
</organism>
<evidence type="ECO:0000313" key="3">
    <source>
        <dbReference type="Proteomes" id="UP000828390"/>
    </source>
</evidence>
<keyword evidence="3" id="KW-1185">Reference proteome</keyword>
<protein>
    <submittedName>
        <fullName evidence="2">Uncharacterized protein</fullName>
    </submittedName>
</protein>
<evidence type="ECO:0000313" key="2">
    <source>
        <dbReference type="EMBL" id="KAH3874299.1"/>
    </source>
</evidence>
<reference evidence="2" key="1">
    <citation type="journal article" date="2019" name="bioRxiv">
        <title>The Genome of the Zebra Mussel, Dreissena polymorpha: A Resource for Invasive Species Research.</title>
        <authorList>
            <person name="McCartney M.A."/>
            <person name="Auch B."/>
            <person name="Kono T."/>
            <person name="Mallez S."/>
            <person name="Zhang Y."/>
            <person name="Obille A."/>
            <person name="Becker A."/>
            <person name="Abrahante J.E."/>
            <person name="Garbe J."/>
            <person name="Badalamenti J.P."/>
            <person name="Herman A."/>
            <person name="Mangelson H."/>
            <person name="Liachko I."/>
            <person name="Sullivan S."/>
            <person name="Sone E.D."/>
            <person name="Koren S."/>
            <person name="Silverstein K.A.T."/>
            <person name="Beckman K.B."/>
            <person name="Gohl D.M."/>
        </authorList>
    </citation>
    <scope>NUCLEOTIDE SEQUENCE</scope>
    <source>
        <strain evidence="2">Duluth1</strain>
        <tissue evidence="2">Whole animal</tissue>
    </source>
</reference>
<feature type="region of interest" description="Disordered" evidence="1">
    <location>
        <begin position="1"/>
        <end position="32"/>
    </location>
</feature>
<gene>
    <name evidence="2" type="ORF">DPMN_037541</name>
</gene>
<dbReference type="EMBL" id="JAIWYP010000002">
    <property type="protein sequence ID" value="KAH3874299.1"/>
    <property type="molecule type" value="Genomic_DNA"/>
</dbReference>
<dbReference type="AlphaFoldDB" id="A0A9D4MEQ5"/>